<evidence type="ECO:0000313" key="3">
    <source>
        <dbReference type="EMBL" id="MCK6255668.1"/>
    </source>
</evidence>
<dbReference type="RefSeq" id="WP_248251465.1">
    <property type="nucleotide sequence ID" value="NZ_JAIWJX010000002.1"/>
</dbReference>
<evidence type="ECO:0000256" key="1">
    <source>
        <dbReference type="ARBA" id="ARBA00022801"/>
    </source>
</evidence>
<keyword evidence="4" id="KW-1185">Reference proteome</keyword>
<dbReference type="Proteomes" id="UP001139011">
    <property type="component" value="Unassembled WGS sequence"/>
</dbReference>
<keyword evidence="1" id="KW-0378">Hydrolase</keyword>
<proteinExistence type="predicted"/>
<dbReference type="Pfam" id="PF00293">
    <property type="entry name" value="NUDIX"/>
    <property type="match status" value="1"/>
</dbReference>
<dbReference type="GO" id="GO:0016787">
    <property type="term" value="F:hydrolase activity"/>
    <property type="evidence" value="ECO:0007669"/>
    <property type="project" value="UniProtKB-KW"/>
</dbReference>
<dbReference type="AlphaFoldDB" id="A0A9X1XA89"/>
<evidence type="ECO:0000259" key="2">
    <source>
        <dbReference type="PROSITE" id="PS51462"/>
    </source>
</evidence>
<dbReference type="SUPFAM" id="SSF55811">
    <property type="entry name" value="Nudix"/>
    <property type="match status" value="1"/>
</dbReference>
<evidence type="ECO:0000313" key="4">
    <source>
        <dbReference type="Proteomes" id="UP001139011"/>
    </source>
</evidence>
<organism evidence="3 4">
    <name type="scientific">Fictibacillus marinisediminis</name>
    <dbReference type="NCBI Taxonomy" id="2878389"/>
    <lineage>
        <taxon>Bacteria</taxon>
        <taxon>Bacillati</taxon>
        <taxon>Bacillota</taxon>
        <taxon>Bacilli</taxon>
        <taxon>Bacillales</taxon>
        <taxon>Fictibacillaceae</taxon>
        <taxon>Fictibacillus</taxon>
    </lineage>
</organism>
<dbReference type="InterPro" id="IPR020084">
    <property type="entry name" value="NUDIX_hydrolase_CS"/>
</dbReference>
<accession>A0A9X1XA89</accession>
<reference evidence="3" key="1">
    <citation type="submission" date="2021-09" db="EMBL/GenBank/DDBJ databases">
        <title>Genome analysis of Fictibacillus sp. KIGAM418 isolated from marine sediment.</title>
        <authorList>
            <person name="Seo M.-J."/>
            <person name="Cho E.-S."/>
            <person name="Hwang C.Y."/>
        </authorList>
    </citation>
    <scope>NUCLEOTIDE SEQUENCE</scope>
    <source>
        <strain evidence="3">KIGAM418</strain>
    </source>
</reference>
<feature type="domain" description="Nudix hydrolase" evidence="2">
    <location>
        <begin position="18"/>
        <end position="84"/>
    </location>
</feature>
<name>A0A9X1XA89_9BACL</name>
<dbReference type="InterPro" id="IPR015797">
    <property type="entry name" value="NUDIX_hydrolase-like_dom_sf"/>
</dbReference>
<gene>
    <name evidence="3" type="ORF">LCY76_03400</name>
</gene>
<comment type="caution">
    <text evidence="3">The sequence shown here is derived from an EMBL/GenBank/DDBJ whole genome shotgun (WGS) entry which is preliminary data.</text>
</comment>
<dbReference type="PROSITE" id="PS51462">
    <property type="entry name" value="NUDIX"/>
    <property type="match status" value="1"/>
</dbReference>
<sequence>MNDQKPFFGRKEIGKQYTRRKGVYAIIFDEQRKMLAVMKTPRGYFLAGGGMEGEESLEECLQREALEELGHDILIKQYIGNAEK</sequence>
<protein>
    <submittedName>
        <fullName evidence="3">NUDIX domain-containing protein</fullName>
    </submittedName>
</protein>
<dbReference type="Gene3D" id="3.90.79.10">
    <property type="entry name" value="Nucleoside Triphosphate Pyrophosphohydrolase"/>
    <property type="match status" value="1"/>
</dbReference>
<dbReference type="PROSITE" id="PS00893">
    <property type="entry name" value="NUDIX_BOX"/>
    <property type="match status" value="1"/>
</dbReference>
<dbReference type="InterPro" id="IPR000086">
    <property type="entry name" value="NUDIX_hydrolase_dom"/>
</dbReference>
<dbReference type="EMBL" id="JAIWJX010000002">
    <property type="protein sequence ID" value="MCK6255668.1"/>
    <property type="molecule type" value="Genomic_DNA"/>
</dbReference>